<protein>
    <submittedName>
        <fullName evidence="1">Uncharacterized protein</fullName>
    </submittedName>
</protein>
<comment type="caution">
    <text evidence="1">The sequence shown here is derived from an EMBL/GenBank/DDBJ whole genome shotgun (WGS) entry which is preliminary data.</text>
</comment>
<evidence type="ECO:0000313" key="1">
    <source>
        <dbReference type="EMBL" id="PRX65307.1"/>
    </source>
</evidence>
<evidence type="ECO:0000313" key="2">
    <source>
        <dbReference type="Proteomes" id="UP000238312"/>
    </source>
</evidence>
<sequence>MRTLIDRALALVLPEVKAAAVCGYQYQCRSGGWSRRLCCSSSADNCSPWKVLTPACP</sequence>
<proteinExistence type="predicted"/>
<organism evidence="1 2">
    <name type="scientific">Nonomuraea fuscirosea</name>
    <dbReference type="NCBI Taxonomy" id="1291556"/>
    <lineage>
        <taxon>Bacteria</taxon>
        <taxon>Bacillati</taxon>
        <taxon>Actinomycetota</taxon>
        <taxon>Actinomycetes</taxon>
        <taxon>Streptosporangiales</taxon>
        <taxon>Streptosporangiaceae</taxon>
        <taxon>Nonomuraea</taxon>
    </lineage>
</organism>
<keyword evidence="2" id="KW-1185">Reference proteome</keyword>
<dbReference type="AlphaFoldDB" id="A0A2T0N0H8"/>
<dbReference type="Proteomes" id="UP000238312">
    <property type="component" value="Unassembled WGS sequence"/>
</dbReference>
<dbReference type="RefSeq" id="WP_181307497.1">
    <property type="nucleotide sequence ID" value="NZ_JBFAIB010000020.1"/>
</dbReference>
<dbReference type="EMBL" id="PVNG01000007">
    <property type="protein sequence ID" value="PRX65307.1"/>
    <property type="molecule type" value="Genomic_DNA"/>
</dbReference>
<reference evidence="1 2" key="1">
    <citation type="submission" date="2018-03" db="EMBL/GenBank/DDBJ databases">
        <title>Genomic Encyclopedia of Type Strains, Phase III (KMG-III): the genomes of soil and plant-associated and newly described type strains.</title>
        <authorList>
            <person name="Whitman W."/>
        </authorList>
    </citation>
    <scope>NUCLEOTIDE SEQUENCE [LARGE SCALE GENOMIC DNA]</scope>
    <source>
        <strain evidence="1 2">CGMCC 4.7104</strain>
    </source>
</reference>
<accession>A0A2T0N0H8</accession>
<name>A0A2T0N0H8_9ACTN</name>
<gene>
    <name evidence="1" type="ORF">B0I32_10767</name>
</gene>